<accession>A0AAN6T1R4</accession>
<organism evidence="2 3">
    <name type="scientific">Parathielavia hyrcaniae</name>
    <dbReference type="NCBI Taxonomy" id="113614"/>
    <lineage>
        <taxon>Eukaryota</taxon>
        <taxon>Fungi</taxon>
        <taxon>Dikarya</taxon>
        <taxon>Ascomycota</taxon>
        <taxon>Pezizomycotina</taxon>
        <taxon>Sordariomycetes</taxon>
        <taxon>Sordariomycetidae</taxon>
        <taxon>Sordariales</taxon>
        <taxon>Chaetomiaceae</taxon>
        <taxon>Parathielavia</taxon>
    </lineage>
</organism>
<comment type="caution">
    <text evidence="2">The sequence shown here is derived from an EMBL/GenBank/DDBJ whole genome shotgun (WGS) entry which is preliminary data.</text>
</comment>
<dbReference type="Proteomes" id="UP001305647">
    <property type="component" value="Unassembled WGS sequence"/>
</dbReference>
<evidence type="ECO:0000313" key="3">
    <source>
        <dbReference type="Proteomes" id="UP001305647"/>
    </source>
</evidence>
<dbReference type="EMBL" id="MU863634">
    <property type="protein sequence ID" value="KAK4101593.1"/>
    <property type="molecule type" value="Genomic_DNA"/>
</dbReference>
<name>A0AAN6T1R4_9PEZI</name>
<reference evidence="2" key="1">
    <citation type="journal article" date="2023" name="Mol. Phylogenet. Evol.">
        <title>Genome-scale phylogeny and comparative genomics of the fungal order Sordariales.</title>
        <authorList>
            <person name="Hensen N."/>
            <person name="Bonometti L."/>
            <person name="Westerberg I."/>
            <person name="Brannstrom I.O."/>
            <person name="Guillou S."/>
            <person name="Cros-Aarteil S."/>
            <person name="Calhoun S."/>
            <person name="Haridas S."/>
            <person name="Kuo A."/>
            <person name="Mondo S."/>
            <person name="Pangilinan J."/>
            <person name="Riley R."/>
            <person name="LaButti K."/>
            <person name="Andreopoulos B."/>
            <person name="Lipzen A."/>
            <person name="Chen C."/>
            <person name="Yan M."/>
            <person name="Daum C."/>
            <person name="Ng V."/>
            <person name="Clum A."/>
            <person name="Steindorff A."/>
            <person name="Ohm R.A."/>
            <person name="Martin F."/>
            <person name="Silar P."/>
            <person name="Natvig D.O."/>
            <person name="Lalanne C."/>
            <person name="Gautier V."/>
            <person name="Ament-Velasquez S.L."/>
            <person name="Kruys A."/>
            <person name="Hutchinson M.I."/>
            <person name="Powell A.J."/>
            <person name="Barry K."/>
            <person name="Miller A.N."/>
            <person name="Grigoriev I.V."/>
            <person name="Debuchy R."/>
            <person name="Gladieux P."/>
            <person name="Hiltunen Thoren M."/>
            <person name="Johannesson H."/>
        </authorList>
    </citation>
    <scope>NUCLEOTIDE SEQUENCE</scope>
    <source>
        <strain evidence="2">CBS 757.83</strain>
    </source>
</reference>
<evidence type="ECO:0000256" key="1">
    <source>
        <dbReference type="SAM" id="MobiDB-lite"/>
    </source>
</evidence>
<protein>
    <submittedName>
        <fullName evidence="2">Uncharacterized protein</fullName>
    </submittedName>
</protein>
<keyword evidence="3" id="KW-1185">Reference proteome</keyword>
<feature type="region of interest" description="Disordered" evidence="1">
    <location>
        <begin position="1"/>
        <end position="25"/>
    </location>
</feature>
<gene>
    <name evidence="2" type="ORF">N658DRAFT_48820</name>
</gene>
<proteinExistence type="predicted"/>
<evidence type="ECO:0000313" key="2">
    <source>
        <dbReference type="EMBL" id="KAK4101593.1"/>
    </source>
</evidence>
<reference evidence="2" key="2">
    <citation type="submission" date="2023-05" db="EMBL/GenBank/DDBJ databases">
        <authorList>
            <consortium name="Lawrence Berkeley National Laboratory"/>
            <person name="Steindorff A."/>
            <person name="Hensen N."/>
            <person name="Bonometti L."/>
            <person name="Westerberg I."/>
            <person name="Brannstrom I.O."/>
            <person name="Guillou S."/>
            <person name="Cros-Aarteil S."/>
            <person name="Calhoun S."/>
            <person name="Haridas S."/>
            <person name="Kuo A."/>
            <person name="Mondo S."/>
            <person name="Pangilinan J."/>
            <person name="Riley R."/>
            <person name="Labutti K."/>
            <person name="Andreopoulos B."/>
            <person name="Lipzen A."/>
            <person name="Chen C."/>
            <person name="Yanf M."/>
            <person name="Daum C."/>
            <person name="Ng V."/>
            <person name="Clum A."/>
            <person name="Ohm R."/>
            <person name="Martin F."/>
            <person name="Silar P."/>
            <person name="Natvig D."/>
            <person name="Lalanne C."/>
            <person name="Gautier V."/>
            <person name="Ament-Velasquez S.L."/>
            <person name="Kruys A."/>
            <person name="Hutchinson M.I."/>
            <person name="Powell A.J."/>
            <person name="Barry K."/>
            <person name="Miller A.N."/>
            <person name="Grigoriev I.V."/>
            <person name="Debuchy R."/>
            <person name="Gladieux P."/>
            <person name="Thoren M.H."/>
            <person name="Johannesson H."/>
        </authorList>
    </citation>
    <scope>NUCLEOTIDE SEQUENCE</scope>
    <source>
        <strain evidence="2">CBS 757.83</strain>
    </source>
</reference>
<dbReference type="AlphaFoldDB" id="A0AAN6T1R4"/>
<sequence>MSNPIAHPSHRNHHQAEFSPGWSHPNFPPSPHGLPVVLAAVVVISVSTAGHHRMASRQDGAAVSARRVEKGRRYLYNTDDSDLTKSTTCAPIAPSNAHAAADNVTGRPGRPEAEPHRCLHSAHHKNRIEGLTDEMCWLELGACTAARVGNERFITAEMARLHAAFPQRTNRILGRTPQCFRVDSRQSRKSSTVVDACAEGRVESWGRTRCNAQVSCFGMFSADNYRGAGLGSGLCKTTFPLSSFSARKTTLRNHREEKGGTRELLKRPYQDHNCLLLQRQC</sequence>